<dbReference type="EMBL" id="JAHDYS010000006">
    <property type="protein sequence ID" value="MBT1071781.1"/>
    <property type="molecule type" value="Genomic_DNA"/>
</dbReference>
<dbReference type="InterPro" id="IPR046865">
    <property type="entry name" value="FapA_b_solenoid"/>
</dbReference>
<name>A0ABS5U7Y8_9BACT</name>
<dbReference type="PANTHER" id="PTHR38032">
    <property type="entry name" value="POLYMERASE-RELATED"/>
    <property type="match status" value="1"/>
</dbReference>
<dbReference type="Proteomes" id="UP000784128">
    <property type="component" value="Unassembled WGS sequence"/>
</dbReference>
<feature type="domain" description="Flagellar Assembly Protein A N-terminal region" evidence="2">
    <location>
        <begin position="31"/>
        <end position="202"/>
    </location>
</feature>
<organism evidence="3 4">
    <name type="scientific">Pelotalea chapellei</name>
    <dbReference type="NCBI Taxonomy" id="44671"/>
    <lineage>
        <taxon>Bacteria</taxon>
        <taxon>Pseudomonadati</taxon>
        <taxon>Thermodesulfobacteriota</taxon>
        <taxon>Desulfuromonadia</taxon>
        <taxon>Geobacterales</taxon>
        <taxon>Geobacteraceae</taxon>
        <taxon>Pelotalea</taxon>
    </lineage>
</organism>
<dbReference type="InterPro" id="IPR046866">
    <property type="entry name" value="FapA_N"/>
</dbReference>
<keyword evidence="1" id="KW-0175">Coiled coil</keyword>
<gene>
    <name evidence="3" type="ORF">KJB30_08300</name>
</gene>
<comment type="caution">
    <text evidence="3">The sequence shown here is derived from an EMBL/GenBank/DDBJ whole genome shotgun (WGS) entry which is preliminary data.</text>
</comment>
<evidence type="ECO:0000313" key="4">
    <source>
        <dbReference type="Proteomes" id="UP000784128"/>
    </source>
</evidence>
<evidence type="ECO:0000313" key="3">
    <source>
        <dbReference type="EMBL" id="MBT1071781.1"/>
    </source>
</evidence>
<dbReference type="InterPro" id="IPR005646">
    <property type="entry name" value="FapA"/>
</dbReference>
<dbReference type="Pfam" id="PF20250">
    <property type="entry name" value="FapA_N"/>
    <property type="match status" value="1"/>
</dbReference>
<feature type="coiled-coil region" evidence="1">
    <location>
        <begin position="361"/>
        <end position="407"/>
    </location>
</feature>
<keyword evidence="4" id="KW-1185">Reference proteome</keyword>
<dbReference type="Pfam" id="PF03961">
    <property type="entry name" value="FapA"/>
    <property type="match status" value="1"/>
</dbReference>
<dbReference type="PANTHER" id="PTHR38032:SF1">
    <property type="entry name" value="RNA-BINDING PROTEIN KHPB N-TERMINAL DOMAIN-CONTAINING PROTEIN"/>
    <property type="match status" value="1"/>
</dbReference>
<evidence type="ECO:0000256" key="1">
    <source>
        <dbReference type="SAM" id="Coils"/>
    </source>
</evidence>
<proteinExistence type="predicted"/>
<dbReference type="RefSeq" id="WP_214297915.1">
    <property type="nucleotide sequence ID" value="NZ_JAHDYS010000006.1"/>
</dbReference>
<sequence>MDTVIAQTTVSGVCDASPAGKEYKKLGYSFYVWISEDNLECRCSYVPREQGSMMTRDDLMNYLALSSVREGILQEVIDAFAVMAAAGKTLSMVTVAVGTPPIAGQDGWLSYKVSPSIVVVHDIDETADIDFHNVQSFMNITPGEEIGTIISPEPGTAGKNVLGQVIPPQPGKPLNLKIGQYIRVCGENGNVLLAEAAGRICMISGEISIAEEYIVSGDVDFRVGSIIFNGFVEVRGDILDGFNVYAAKGLRVNGNIGACIIKSDGDVSLCGMDGQEKGTITCGGSIKANFLHDCAVECAGDVMADFEIHNCHIQSLGRIIVNKGAIAGGSCTALGGIETKKAGSASSIKTILRAGIDYRTLAEFSCLLKDLEKNSEQTKQAGSFQDMEILRKERAQLSDRLMALKKYTDERSNPKVNVKAMMYDNTYLCLSLEGKQKLDERKGPFTAIEDTIEGGLRFLSMTCLDVKAVDIERAFVKEYNFRRKVILPQ</sequence>
<reference evidence="3 4" key="1">
    <citation type="submission" date="2021-05" db="EMBL/GenBank/DDBJ databases">
        <title>The draft genome of Geobacter chapellei DSM 13688.</title>
        <authorList>
            <person name="Xu Z."/>
            <person name="Masuda Y."/>
            <person name="Itoh H."/>
            <person name="Senoo K."/>
        </authorList>
    </citation>
    <scope>NUCLEOTIDE SEQUENCE [LARGE SCALE GENOMIC DNA]</scope>
    <source>
        <strain evidence="3 4">DSM 13688</strain>
    </source>
</reference>
<accession>A0ABS5U7Y8</accession>
<evidence type="ECO:0000259" key="2">
    <source>
        <dbReference type="Pfam" id="PF20250"/>
    </source>
</evidence>
<protein>
    <submittedName>
        <fullName evidence="3">DUF342 domain-containing protein</fullName>
    </submittedName>
</protein>